<dbReference type="OrthoDB" id="5413827at2759"/>
<dbReference type="Proteomes" id="UP000242519">
    <property type="component" value="Unassembled WGS sequence"/>
</dbReference>
<dbReference type="AlphaFoldDB" id="A0A218Z483"/>
<proteinExistence type="predicted"/>
<evidence type="ECO:0000313" key="2">
    <source>
        <dbReference type="Proteomes" id="UP000242519"/>
    </source>
</evidence>
<sequence>MFTAGFLNLSSEIRQRIYIEVFAPTRNVSLLKARDPFKFTPIASDSNGVVIKKGTATISLALLRTSKQIYSEAKNVFWTQNRVAICANLEPLYMDNFARLEEQLWKSKLQHVRLFFAAKEEKWMVDILEILLRCENLESLTLSNGTVTPHGDILCNTPAQFVELTEPDLISAYRHSYMYQEPAPRFRPCDRLIPELEAAAMELALAGVGEKKLEFNRMDLSYNGIRHVMWEMHRAFGGELWVNRALVMKDGKLMDVKDESDMELWNMAAIKRSI</sequence>
<dbReference type="EMBL" id="MZNU01000236">
    <property type="protein sequence ID" value="OWP02410.1"/>
    <property type="molecule type" value="Genomic_DNA"/>
</dbReference>
<accession>A0A218Z483</accession>
<gene>
    <name evidence="1" type="ORF">B2J93_3198</name>
</gene>
<keyword evidence="2" id="KW-1185">Reference proteome</keyword>
<comment type="caution">
    <text evidence="1">The sequence shown here is derived from an EMBL/GenBank/DDBJ whole genome shotgun (WGS) entry which is preliminary data.</text>
</comment>
<dbReference type="PANTHER" id="PTHR42085">
    <property type="entry name" value="F-BOX DOMAIN-CONTAINING PROTEIN"/>
    <property type="match status" value="1"/>
</dbReference>
<dbReference type="PANTHER" id="PTHR42085:SF1">
    <property type="entry name" value="F-BOX DOMAIN-CONTAINING PROTEIN"/>
    <property type="match status" value="1"/>
</dbReference>
<dbReference type="InterPro" id="IPR038883">
    <property type="entry name" value="AN11006-like"/>
</dbReference>
<protein>
    <submittedName>
        <fullName evidence="1">Uncharacterized protein</fullName>
    </submittedName>
</protein>
<dbReference type="InParanoid" id="A0A218Z483"/>
<reference evidence="1 2" key="1">
    <citation type="submission" date="2017-04" db="EMBL/GenBank/DDBJ databases">
        <title>Draft genome sequence of Marssonina coronaria NL1: causal agent of apple blotch.</title>
        <authorList>
            <person name="Cheng Q."/>
        </authorList>
    </citation>
    <scope>NUCLEOTIDE SEQUENCE [LARGE SCALE GENOMIC DNA]</scope>
    <source>
        <strain evidence="1 2">NL1</strain>
    </source>
</reference>
<organism evidence="1 2">
    <name type="scientific">Diplocarpon coronariae</name>
    <dbReference type="NCBI Taxonomy" id="2795749"/>
    <lineage>
        <taxon>Eukaryota</taxon>
        <taxon>Fungi</taxon>
        <taxon>Dikarya</taxon>
        <taxon>Ascomycota</taxon>
        <taxon>Pezizomycotina</taxon>
        <taxon>Leotiomycetes</taxon>
        <taxon>Helotiales</taxon>
        <taxon>Drepanopezizaceae</taxon>
        <taxon>Diplocarpon</taxon>
    </lineage>
</organism>
<evidence type="ECO:0000313" key="1">
    <source>
        <dbReference type="EMBL" id="OWP02410.1"/>
    </source>
</evidence>
<name>A0A218Z483_9HELO</name>